<reference evidence="2" key="1">
    <citation type="journal article" date="2023" name="Nat. Plants">
        <title>Single-cell RNA sequencing provides a high-resolution roadmap for understanding the multicellular compartmentation of specialized metabolism.</title>
        <authorList>
            <person name="Sun S."/>
            <person name="Shen X."/>
            <person name="Li Y."/>
            <person name="Li Y."/>
            <person name="Wang S."/>
            <person name="Li R."/>
            <person name="Zhang H."/>
            <person name="Shen G."/>
            <person name="Guo B."/>
            <person name="Wei J."/>
            <person name="Xu J."/>
            <person name="St-Pierre B."/>
            <person name="Chen S."/>
            <person name="Sun C."/>
        </authorList>
    </citation>
    <scope>NUCLEOTIDE SEQUENCE [LARGE SCALE GENOMIC DNA]</scope>
</reference>
<evidence type="ECO:0000313" key="1">
    <source>
        <dbReference type="EMBL" id="KAI5652452.1"/>
    </source>
</evidence>
<protein>
    <submittedName>
        <fullName evidence="1">Uncharacterized protein</fullName>
    </submittedName>
</protein>
<proteinExistence type="predicted"/>
<keyword evidence="2" id="KW-1185">Reference proteome</keyword>
<sequence length="114" mass="13763">MIFERTDSFKVDHKSIKGGYHIRISFNDSPYRLTKKIFNQRIQIPFNFHNKKFSNKQIKKFRNHAPHRYPPKVETVKREQKWAKTEQNGSRLQRDNTYRRWQGNLPSTVDAEDA</sequence>
<accession>A0ACB9ZUZ5</accession>
<dbReference type="Proteomes" id="UP001060085">
    <property type="component" value="Linkage Group LG07"/>
</dbReference>
<gene>
    <name evidence="1" type="ORF">M9H77_29639</name>
</gene>
<evidence type="ECO:0000313" key="2">
    <source>
        <dbReference type="Proteomes" id="UP001060085"/>
    </source>
</evidence>
<comment type="caution">
    <text evidence="1">The sequence shown here is derived from an EMBL/GenBank/DDBJ whole genome shotgun (WGS) entry which is preliminary data.</text>
</comment>
<organism evidence="1 2">
    <name type="scientific">Catharanthus roseus</name>
    <name type="common">Madagascar periwinkle</name>
    <name type="synonym">Vinca rosea</name>
    <dbReference type="NCBI Taxonomy" id="4058"/>
    <lineage>
        <taxon>Eukaryota</taxon>
        <taxon>Viridiplantae</taxon>
        <taxon>Streptophyta</taxon>
        <taxon>Embryophyta</taxon>
        <taxon>Tracheophyta</taxon>
        <taxon>Spermatophyta</taxon>
        <taxon>Magnoliopsida</taxon>
        <taxon>eudicotyledons</taxon>
        <taxon>Gunneridae</taxon>
        <taxon>Pentapetalae</taxon>
        <taxon>asterids</taxon>
        <taxon>lamiids</taxon>
        <taxon>Gentianales</taxon>
        <taxon>Apocynaceae</taxon>
        <taxon>Rauvolfioideae</taxon>
        <taxon>Vinceae</taxon>
        <taxon>Catharanthinae</taxon>
        <taxon>Catharanthus</taxon>
    </lineage>
</organism>
<dbReference type="EMBL" id="CM044707">
    <property type="protein sequence ID" value="KAI5652452.1"/>
    <property type="molecule type" value="Genomic_DNA"/>
</dbReference>
<name>A0ACB9ZUZ5_CATRO</name>